<dbReference type="Gene3D" id="3.40.50.300">
    <property type="entry name" value="P-loop containing nucleotide triphosphate hydrolases"/>
    <property type="match status" value="1"/>
</dbReference>
<proteinExistence type="inferred from homology"/>
<dbReference type="RefSeq" id="WP_045775414.1">
    <property type="nucleotide sequence ID" value="NZ_LAJY01000184.1"/>
</dbReference>
<dbReference type="EMBL" id="LAJY01000184">
    <property type="protein sequence ID" value="KJV09956.1"/>
    <property type="molecule type" value="Genomic_DNA"/>
</dbReference>
<comment type="caution">
    <text evidence="4">The sequence shown here is derived from an EMBL/GenBank/DDBJ whole genome shotgun (WGS) entry which is preliminary data.</text>
</comment>
<evidence type="ECO:0000256" key="2">
    <source>
        <dbReference type="ARBA" id="ARBA00022679"/>
    </source>
</evidence>
<dbReference type="Proteomes" id="UP000033774">
    <property type="component" value="Unassembled WGS sequence"/>
</dbReference>
<evidence type="ECO:0000259" key="3">
    <source>
        <dbReference type="Pfam" id="PF00685"/>
    </source>
</evidence>
<accession>A0A0F3ITB8</accession>
<gene>
    <name evidence="4" type="ORF">VZ95_08190</name>
</gene>
<comment type="similarity">
    <text evidence="1">Belongs to the sulfotransferase 1 family.</text>
</comment>
<dbReference type="InterPro" id="IPR000863">
    <property type="entry name" value="Sulfotransferase_dom"/>
</dbReference>
<dbReference type="InterPro" id="IPR027417">
    <property type="entry name" value="P-loop_NTPase"/>
</dbReference>
<feature type="domain" description="Sulfotransferase" evidence="3">
    <location>
        <begin position="6"/>
        <end position="264"/>
    </location>
</feature>
<sequence>MSGIYWLASYPKSGNTWLRLLLHSYVAGGAAVDINGAAPDGWNVNGRTQFDEAVGLAASDLTDAEILAWWPAALQKWVQARAEPAYLKTHGMAAPWDFTRGAVYLVRDPRDVALSLARHTDRSLDTAIEIMGTRDKLMNRSRYWLQRRLLQSWGSWSQNVESWLAPAPFPVHIVSYEAMRADPAAALSGLLPALGFQVDPGAIKAAVAATALETLQAQEAAKGFVEAEGPNRFFGEGRVQGWRDRLTPAQIARIETDHGPVMRRLGYLDAHH</sequence>
<protein>
    <recommendedName>
        <fullName evidence="3">Sulfotransferase domain-containing protein</fullName>
    </recommendedName>
</protein>
<dbReference type="AlphaFoldDB" id="A0A0F3ITB8"/>
<dbReference type="PANTHER" id="PTHR11783">
    <property type="entry name" value="SULFOTRANSFERASE SULT"/>
    <property type="match status" value="1"/>
</dbReference>
<name>A0A0F3ITB8_9PROT</name>
<reference evidence="4 5" key="1">
    <citation type="submission" date="2015-03" db="EMBL/GenBank/DDBJ databases">
        <title>Draft genome sequence of Elstera litoralis.</title>
        <authorList>
            <person name="Rahalkar M.C."/>
            <person name="Dhakephalkar P.K."/>
            <person name="Pore S.D."/>
            <person name="Arora P."/>
            <person name="Kapse N.G."/>
            <person name="Pandit P.S."/>
        </authorList>
    </citation>
    <scope>NUCLEOTIDE SEQUENCE [LARGE SCALE GENOMIC DNA]</scope>
    <source>
        <strain evidence="4 5">Dia-1</strain>
    </source>
</reference>
<dbReference type="SUPFAM" id="SSF52540">
    <property type="entry name" value="P-loop containing nucleoside triphosphate hydrolases"/>
    <property type="match status" value="1"/>
</dbReference>
<evidence type="ECO:0000313" key="4">
    <source>
        <dbReference type="EMBL" id="KJV09956.1"/>
    </source>
</evidence>
<keyword evidence="2" id="KW-0808">Transferase</keyword>
<evidence type="ECO:0000313" key="5">
    <source>
        <dbReference type="Proteomes" id="UP000033774"/>
    </source>
</evidence>
<dbReference type="GO" id="GO:0008146">
    <property type="term" value="F:sulfotransferase activity"/>
    <property type="evidence" value="ECO:0007669"/>
    <property type="project" value="InterPro"/>
</dbReference>
<organism evidence="4 5">
    <name type="scientific">Elstera litoralis</name>
    <dbReference type="NCBI Taxonomy" id="552518"/>
    <lineage>
        <taxon>Bacteria</taxon>
        <taxon>Pseudomonadati</taxon>
        <taxon>Pseudomonadota</taxon>
        <taxon>Alphaproteobacteria</taxon>
        <taxon>Rhodospirillales</taxon>
        <taxon>Rhodospirillaceae</taxon>
        <taxon>Elstera</taxon>
    </lineage>
</organism>
<dbReference type="OrthoDB" id="9804504at2"/>
<keyword evidence="5" id="KW-1185">Reference proteome</keyword>
<evidence type="ECO:0000256" key="1">
    <source>
        <dbReference type="ARBA" id="ARBA00005771"/>
    </source>
</evidence>
<dbReference type="Pfam" id="PF00685">
    <property type="entry name" value="Sulfotransfer_1"/>
    <property type="match status" value="1"/>
</dbReference>